<dbReference type="EMBL" id="SPUK01000002">
    <property type="protein sequence ID" value="TQV99839.1"/>
    <property type="molecule type" value="Genomic_DNA"/>
</dbReference>
<proteinExistence type="predicted"/>
<dbReference type="AlphaFoldDB" id="A0A545VDX8"/>
<protein>
    <submittedName>
        <fullName evidence="2">Uncharacterized protein</fullName>
    </submittedName>
</protein>
<reference evidence="2 3" key="1">
    <citation type="journal article" date="2019" name="Appl. Microbiol. Biotechnol.">
        <title>Genome sequence of Isaria javanica and comparative genome analysis insights into family S53 peptidase evolution in fungal entomopathogens.</title>
        <authorList>
            <person name="Lin R."/>
            <person name="Zhang X."/>
            <person name="Xin B."/>
            <person name="Zou M."/>
            <person name="Gao Y."/>
            <person name="Qin F."/>
            <person name="Hu Q."/>
            <person name="Xie B."/>
            <person name="Cheng X."/>
        </authorList>
    </citation>
    <scope>NUCLEOTIDE SEQUENCE [LARGE SCALE GENOMIC DNA]</scope>
    <source>
        <strain evidence="2 3">IJ1G</strain>
    </source>
</reference>
<accession>A0A545VDX8</accession>
<comment type="caution">
    <text evidence="2">The sequence shown here is derived from an EMBL/GenBank/DDBJ whole genome shotgun (WGS) entry which is preliminary data.</text>
</comment>
<feature type="compositionally biased region" description="Basic and acidic residues" evidence="1">
    <location>
        <begin position="68"/>
        <end position="77"/>
    </location>
</feature>
<organism evidence="2 3">
    <name type="scientific">Cordyceps javanica</name>
    <dbReference type="NCBI Taxonomy" id="43265"/>
    <lineage>
        <taxon>Eukaryota</taxon>
        <taxon>Fungi</taxon>
        <taxon>Dikarya</taxon>
        <taxon>Ascomycota</taxon>
        <taxon>Pezizomycotina</taxon>
        <taxon>Sordariomycetes</taxon>
        <taxon>Hypocreomycetidae</taxon>
        <taxon>Hypocreales</taxon>
        <taxon>Cordycipitaceae</taxon>
        <taxon>Cordyceps</taxon>
    </lineage>
</organism>
<name>A0A545VDX8_9HYPO</name>
<evidence type="ECO:0000313" key="3">
    <source>
        <dbReference type="Proteomes" id="UP000315783"/>
    </source>
</evidence>
<feature type="region of interest" description="Disordered" evidence="1">
    <location>
        <begin position="62"/>
        <end position="89"/>
    </location>
</feature>
<evidence type="ECO:0000256" key="1">
    <source>
        <dbReference type="SAM" id="MobiDB-lite"/>
    </source>
</evidence>
<dbReference type="Proteomes" id="UP000315783">
    <property type="component" value="Unassembled WGS sequence"/>
</dbReference>
<sequence>MHYALYPVQITAWRLGAGKAACRPSLHGWMDGGGQKVTGCGGVSRMVLERGSLFFLLVPGRARRQSKREREGEREKGQLSLPPQFPTRT</sequence>
<gene>
    <name evidence="2" type="ORF">IF1G_02054</name>
</gene>
<keyword evidence="3" id="KW-1185">Reference proteome</keyword>
<evidence type="ECO:0000313" key="2">
    <source>
        <dbReference type="EMBL" id="TQV99839.1"/>
    </source>
</evidence>